<feature type="repeat" description="TPR" evidence="2">
    <location>
        <begin position="332"/>
        <end position="365"/>
    </location>
</feature>
<keyword evidence="1 2" id="KW-0802">TPR repeat</keyword>
<dbReference type="Proteomes" id="UP000014760">
    <property type="component" value="Unassembled WGS sequence"/>
</dbReference>
<dbReference type="SUPFAM" id="SSF48452">
    <property type="entry name" value="TPR-like"/>
    <property type="match status" value="2"/>
</dbReference>
<reference evidence="6" key="1">
    <citation type="submission" date="2012-12" db="EMBL/GenBank/DDBJ databases">
        <authorList>
            <person name="Hellsten U."/>
            <person name="Grimwood J."/>
            <person name="Chapman J.A."/>
            <person name="Shapiro H."/>
            <person name="Aerts A."/>
            <person name="Otillar R.P."/>
            <person name="Terry A.Y."/>
            <person name="Boore J.L."/>
            <person name="Simakov O."/>
            <person name="Marletaz F."/>
            <person name="Cho S.-J."/>
            <person name="Edsinger-Gonzales E."/>
            <person name="Havlak P."/>
            <person name="Kuo D.-H."/>
            <person name="Larsson T."/>
            <person name="Lv J."/>
            <person name="Arendt D."/>
            <person name="Savage R."/>
            <person name="Osoegawa K."/>
            <person name="de Jong P."/>
            <person name="Lindberg D.R."/>
            <person name="Seaver E.C."/>
            <person name="Weisblat D.A."/>
            <person name="Putnam N.H."/>
            <person name="Grigoriev I.V."/>
            <person name="Rokhsar D.S."/>
        </authorList>
    </citation>
    <scope>NUCLEOTIDE SEQUENCE</scope>
    <source>
        <strain evidence="6">I ESC-2004</strain>
    </source>
</reference>
<gene>
    <name evidence="4" type="ORF">CAPTEDRAFT_184536</name>
</gene>
<dbReference type="PROSITE" id="PS50005">
    <property type="entry name" value="TPR"/>
    <property type="match status" value="2"/>
</dbReference>
<evidence type="ECO:0000313" key="5">
    <source>
        <dbReference type="EnsemblMetazoa" id="CapteP184536"/>
    </source>
</evidence>
<dbReference type="InterPro" id="IPR018704">
    <property type="entry name" value="SecYEG/CpoB_TPR"/>
</dbReference>
<reference evidence="4 6" key="2">
    <citation type="journal article" date="2013" name="Nature">
        <title>Insights into bilaterian evolution from three spiralian genomes.</title>
        <authorList>
            <person name="Simakov O."/>
            <person name="Marletaz F."/>
            <person name="Cho S.J."/>
            <person name="Edsinger-Gonzales E."/>
            <person name="Havlak P."/>
            <person name="Hellsten U."/>
            <person name="Kuo D.H."/>
            <person name="Larsson T."/>
            <person name="Lv J."/>
            <person name="Arendt D."/>
            <person name="Savage R."/>
            <person name="Osoegawa K."/>
            <person name="de Jong P."/>
            <person name="Grimwood J."/>
            <person name="Chapman J.A."/>
            <person name="Shapiro H."/>
            <person name="Aerts A."/>
            <person name="Otillar R.P."/>
            <person name="Terry A.Y."/>
            <person name="Boore J.L."/>
            <person name="Grigoriev I.V."/>
            <person name="Lindberg D.R."/>
            <person name="Seaver E.C."/>
            <person name="Weisblat D.A."/>
            <person name="Putnam N.H."/>
            <person name="Rokhsar D.S."/>
        </authorList>
    </citation>
    <scope>NUCLEOTIDE SEQUENCE</scope>
    <source>
        <strain evidence="4 6">I ESC-2004</strain>
    </source>
</reference>
<protein>
    <recommendedName>
        <fullName evidence="3">Ancillary SecYEG translocon subunit/Cell division coordinator CpoB TPR domain-containing protein</fullName>
    </recommendedName>
</protein>
<dbReference type="FunCoup" id="R7TWI1">
    <property type="interactions" value="671"/>
</dbReference>
<dbReference type="GO" id="GO:0005680">
    <property type="term" value="C:anaphase-promoting complex"/>
    <property type="evidence" value="ECO:0007669"/>
    <property type="project" value="TreeGrafter"/>
</dbReference>
<dbReference type="EMBL" id="KB308384">
    <property type="protein sequence ID" value="ELT97952.1"/>
    <property type="molecule type" value="Genomic_DNA"/>
</dbReference>
<dbReference type="EMBL" id="AMQN01010683">
    <property type="status" value="NOT_ANNOTATED_CDS"/>
    <property type="molecule type" value="Genomic_DNA"/>
</dbReference>
<dbReference type="GO" id="GO:0051301">
    <property type="term" value="P:cell division"/>
    <property type="evidence" value="ECO:0007669"/>
    <property type="project" value="TreeGrafter"/>
</dbReference>
<evidence type="ECO:0000256" key="1">
    <source>
        <dbReference type="ARBA" id="ARBA00022803"/>
    </source>
</evidence>
<dbReference type="InterPro" id="IPR019734">
    <property type="entry name" value="TPR_rpt"/>
</dbReference>
<proteinExistence type="predicted"/>
<dbReference type="Gene3D" id="1.25.40.10">
    <property type="entry name" value="Tetratricopeptide repeat domain"/>
    <property type="match status" value="4"/>
</dbReference>
<dbReference type="Pfam" id="PF09976">
    <property type="entry name" value="TPR_21"/>
    <property type="match status" value="1"/>
</dbReference>
<dbReference type="AlphaFoldDB" id="R7TWI1"/>
<organism evidence="4">
    <name type="scientific">Capitella teleta</name>
    <name type="common">Polychaete worm</name>
    <dbReference type="NCBI Taxonomy" id="283909"/>
    <lineage>
        <taxon>Eukaryota</taxon>
        <taxon>Metazoa</taxon>
        <taxon>Spiralia</taxon>
        <taxon>Lophotrochozoa</taxon>
        <taxon>Annelida</taxon>
        <taxon>Polychaeta</taxon>
        <taxon>Sedentaria</taxon>
        <taxon>Scolecida</taxon>
        <taxon>Capitellidae</taxon>
        <taxon>Capitella</taxon>
    </lineage>
</organism>
<dbReference type="GO" id="GO:0045842">
    <property type="term" value="P:positive regulation of mitotic metaphase/anaphase transition"/>
    <property type="evidence" value="ECO:0007669"/>
    <property type="project" value="TreeGrafter"/>
</dbReference>
<dbReference type="STRING" id="283909.R7TWI1"/>
<feature type="repeat" description="TPR" evidence="2">
    <location>
        <begin position="43"/>
        <end position="76"/>
    </location>
</feature>
<dbReference type="PANTHER" id="PTHR12558">
    <property type="entry name" value="CELL DIVISION CYCLE 16,23,27"/>
    <property type="match status" value="1"/>
</dbReference>
<reference evidence="5" key="3">
    <citation type="submission" date="2015-06" db="UniProtKB">
        <authorList>
            <consortium name="EnsemblMetazoa"/>
        </authorList>
    </citation>
    <scope>IDENTIFICATION</scope>
</reference>
<dbReference type="OMA" id="MGECYYY"/>
<dbReference type="Pfam" id="PF13181">
    <property type="entry name" value="TPR_8"/>
    <property type="match status" value="1"/>
</dbReference>
<accession>R7TWI1</accession>
<evidence type="ECO:0000313" key="4">
    <source>
        <dbReference type="EMBL" id="ELT97952.1"/>
    </source>
</evidence>
<evidence type="ECO:0000259" key="3">
    <source>
        <dbReference type="Pfam" id="PF09976"/>
    </source>
</evidence>
<sequence>MNLFDQIKSLYDAELYEDVKILASMVLTLCDHNPELLTVVAKFQILVYQGDAYFHSGHYKKAENIYRKALQSKKSLLKNKGKTASHIDFSPIEAEVKYKLHECYCKMKQFRDAIAVLEGINTRQRTSKINLALARLYQRTGANDRSAVTAYKEVLRECPLSLAAAQGLLALGIKGAEVESLIKNGLPCATNMEWLFSWVRGQSLVASKEYVAATQAFKMLDNKPLLRDNIEVLVSSAEAQFLNGDSQAAMTALNRVHALDSLHLKHMDMLAFLLYKDEKQKELESLATHLITVSESAPEPWVALGYLTMAINKTGRSVYFAKKALDIDGRSVEALLLKGYALLKQKKMQEAIQHLQEALRIAPYRFEAHSALVECYLKSRRIREAVSCAGQAWKQLTNARSLTLYAIVLANEPLNVKKAKGYLETAMKMDATYMPAVYQMAEILAQQQAYDKGIDLLRNVLTRHSTSRLHHLMGDFLHQTGDLSEALNQYSMALRYRRSSLLPHMRLPFCSIDPHNVKVQEAIERLEKNDLDSTYDVEVEDMDGTDVEDMDGSYLDGLEAFHRW</sequence>
<evidence type="ECO:0000313" key="6">
    <source>
        <dbReference type="Proteomes" id="UP000014760"/>
    </source>
</evidence>
<dbReference type="Pfam" id="PF14559">
    <property type="entry name" value="TPR_19"/>
    <property type="match status" value="1"/>
</dbReference>
<dbReference type="GO" id="GO:0016567">
    <property type="term" value="P:protein ubiquitination"/>
    <property type="evidence" value="ECO:0007669"/>
    <property type="project" value="TreeGrafter"/>
</dbReference>
<dbReference type="EnsemblMetazoa" id="CapteT184536">
    <property type="protein sequence ID" value="CapteP184536"/>
    <property type="gene ID" value="CapteG184536"/>
</dbReference>
<dbReference type="OrthoDB" id="308440at2759"/>
<dbReference type="InterPro" id="IPR011990">
    <property type="entry name" value="TPR-like_helical_dom_sf"/>
</dbReference>
<dbReference type="HOGENOM" id="CLU_026953_0_1_1"/>
<evidence type="ECO:0000256" key="2">
    <source>
        <dbReference type="PROSITE-ProRule" id="PRU00339"/>
    </source>
</evidence>
<feature type="domain" description="Ancillary SecYEG translocon subunit/Cell division coordinator CpoB TPR" evidence="3">
    <location>
        <begin position="410"/>
        <end position="496"/>
    </location>
</feature>
<name>R7TWI1_CAPTE</name>
<keyword evidence="6" id="KW-1185">Reference proteome</keyword>
<dbReference type="PANTHER" id="PTHR12558:SF36">
    <property type="entry name" value="ANAPHASE-PROMOTING COMPLEX SUBUNIT 7"/>
    <property type="match status" value="1"/>
</dbReference>
<dbReference type="SMART" id="SM00028">
    <property type="entry name" value="TPR"/>
    <property type="match status" value="5"/>
</dbReference>